<comment type="pathway">
    <text evidence="4">Amino-acid biosynthesis; L-valine biosynthesis; L-valine from pyruvate: step 4/4.</text>
</comment>
<dbReference type="Proteomes" id="UP000199514">
    <property type="component" value="Unassembled WGS sequence"/>
</dbReference>
<dbReference type="UniPathway" id="UPA00048">
    <property type="reaction ID" value="UER00073"/>
</dbReference>
<dbReference type="InterPro" id="IPR043131">
    <property type="entry name" value="BCAT-like_N"/>
</dbReference>
<keyword evidence="10 17" id="KW-0808">Transferase</keyword>
<comment type="similarity">
    <text evidence="6">Belongs to the class-IV pyridoxal-phosphate-dependent aminotransferase family.</text>
</comment>
<evidence type="ECO:0000256" key="5">
    <source>
        <dbReference type="ARBA" id="ARBA00005072"/>
    </source>
</evidence>
<dbReference type="GO" id="GO:0004084">
    <property type="term" value="F:branched-chain-amino-acid transaminase activity"/>
    <property type="evidence" value="ECO:0007669"/>
    <property type="project" value="UniProtKB-EC"/>
</dbReference>
<dbReference type="NCBIfam" id="TIGR01123">
    <property type="entry name" value="ilvE_II"/>
    <property type="match status" value="1"/>
</dbReference>
<comment type="catalytic activity">
    <reaction evidence="14">
        <text>L-isoleucine + 2-oxoglutarate = (S)-3-methyl-2-oxopentanoate + L-glutamate</text>
        <dbReference type="Rhea" id="RHEA:24801"/>
        <dbReference type="ChEBI" id="CHEBI:16810"/>
        <dbReference type="ChEBI" id="CHEBI:29985"/>
        <dbReference type="ChEBI" id="CHEBI:35146"/>
        <dbReference type="ChEBI" id="CHEBI:58045"/>
        <dbReference type="EC" id="2.6.1.42"/>
    </reaction>
</comment>
<dbReference type="NCBIfam" id="NF009897">
    <property type="entry name" value="PRK13357.1"/>
    <property type="match status" value="1"/>
</dbReference>
<evidence type="ECO:0000256" key="14">
    <source>
        <dbReference type="ARBA" id="ARBA00048798"/>
    </source>
</evidence>
<keyword evidence="9" id="KW-0028">Amino-acid biosynthesis</keyword>
<gene>
    <name evidence="17" type="ORF">SAMN05421780_10946</name>
</gene>
<organism evidence="17 18">
    <name type="scientific">Flexibacter flexilis DSM 6793</name>
    <dbReference type="NCBI Taxonomy" id="927664"/>
    <lineage>
        <taxon>Bacteria</taxon>
        <taxon>Pseudomonadati</taxon>
        <taxon>Bacteroidota</taxon>
        <taxon>Cytophagia</taxon>
        <taxon>Cytophagales</taxon>
        <taxon>Flexibacteraceae</taxon>
        <taxon>Flexibacter</taxon>
    </lineage>
</organism>
<comment type="catalytic activity">
    <reaction evidence="13">
        <text>L-valine + 2-oxoglutarate = 3-methyl-2-oxobutanoate + L-glutamate</text>
        <dbReference type="Rhea" id="RHEA:24813"/>
        <dbReference type="ChEBI" id="CHEBI:11851"/>
        <dbReference type="ChEBI" id="CHEBI:16810"/>
        <dbReference type="ChEBI" id="CHEBI:29985"/>
        <dbReference type="ChEBI" id="CHEBI:57762"/>
        <dbReference type="EC" id="2.6.1.42"/>
    </reaction>
</comment>
<comment type="cofactor">
    <cofactor evidence="1">
        <name>pyridoxal 5'-phosphate</name>
        <dbReference type="ChEBI" id="CHEBI:597326"/>
    </cofactor>
</comment>
<dbReference type="AlphaFoldDB" id="A0A1I1LMX6"/>
<dbReference type="Gene3D" id="3.30.470.10">
    <property type="match status" value="1"/>
</dbReference>
<dbReference type="InterPro" id="IPR001544">
    <property type="entry name" value="Aminotrans_IV"/>
</dbReference>
<dbReference type="PIRSF" id="PIRSF006468">
    <property type="entry name" value="BCAT1"/>
    <property type="match status" value="1"/>
</dbReference>
<dbReference type="EC" id="2.6.1.42" evidence="7"/>
<accession>A0A1I1LMX6</accession>
<evidence type="ECO:0000256" key="4">
    <source>
        <dbReference type="ARBA" id="ARBA00004931"/>
    </source>
</evidence>
<dbReference type="PANTHER" id="PTHR11825">
    <property type="entry name" value="SUBGROUP IIII AMINOTRANSFERASE"/>
    <property type="match status" value="1"/>
</dbReference>
<comment type="function">
    <text evidence="2">Acts on leucine, isoleucine and valine.</text>
</comment>
<evidence type="ECO:0000256" key="7">
    <source>
        <dbReference type="ARBA" id="ARBA00013053"/>
    </source>
</evidence>
<proteinExistence type="inferred from homology"/>
<evidence type="ECO:0000256" key="9">
    <source>
        <dbReference type="ARBA" id="ARBA00022605"/>
    </source>
</evidence>
<evidence type="ECO:0000256" key="15">
    <source>
        <dbReference type="ARBA" id="ARBA00049229"/>
    </source>
</evidence>
<sequence>MTDILPIEITPISQSRINEVDFSDLKFGKTFSDHMFIADYSDGQWHNLQILPYQPLSFGPAMSALHYGQAIFEGMKAYRNTENEIVVFRPEANWERLNHSAERLCMPSIPKDIFMSGLQQLLQLDAKWVPNKDGSSLYIRPFMFATDEYVGIRPSDNYKFIIFTSPVDAYYSQPLRVRVETHYTRASEGGTGFAKTAGNYAVALYPSKIAQAEGYQQLLWTDAKEHKYFEESGTMNLMFIIDNKLVTPSLEHATILSGITRNSVITLAKEWGIPVEERRVSVAEVIEAAKNGTLNEAFGVGTAAVIAPIIVINHEGTDYQLPAMETRVLSKRLGKALDDIKHSRVADTHNWVYKI</sequence>
<dbReference type="EMBL" id="FOLE01000009">
    <property type="protein sequence ID" value="SFC74335.1"/>
    <property type="molecule type" value="Genomic_DNA"/>
</dbReference>
<evidence type="ECO:0000256" key="12">
    <source>
        <dbReference type="ARBA" id="ARBA00023304"/>
    </source>
</evidence>
<evidence type="ECO:0000256" key="3">
    <source>
        <dbReference type="ARBA" id="ARBA00004824"/>
    </source>
</evidence>
<dbReference type="OrthoDB" id="9804984at2"/>
<dbReference type="GO" id="GO:0009099">
    <property type="term" value="P:L-valine biosynthetic process"/>
    <property type="evidence" value="ECO:0007669"/>
    <property type="project" value="UniProtKB-UniPathway"/>
</dbReference>
<reference evidence="17 18" key="1">
    <citation type="submission" date="2016-10" db="EMBL/GenBank/DDBJ databases">
        <authorList>
            <person name="de Groot N.N."/>
        </authorList>
    </citation>
    <scope>NUCLEOTIDE SEQUENCE [LARGE SCALE GENOMIC DNA]</scope>
    <source>
        <strain evidence="17 18">DSM 6793</strain>
    </source>
</reference>
<dbReference type="GO" id="GO:0009098">
    <property type="term" value="P:L-leucine biosynthetic process"/>
    <property type="evidence" value="ECO:0007669"/>
    <property type="project" value="UniProtKB-UniPathway"/>
</dbReference>
<dbReference type="RefSeq" id="WP_091514458.1">
    <property type="nucleotide sequence ID" value="NZ_FOLE01000009.1"/>
</dbReference>
<dbReference type="UniPathway" id="UPA00047">
    <property type="reaction ID" value="UER00058"/>
</dbReference>
<dbReference type="InterPro" id="IPR005786">
    <property type="entry name" value="B_amino_transII"/>
</dbReference>
<evidence type="ECO:0000256" key="10">
    <source>
        <dbReference type="ARBA" id="ARBA00022679"/>
    </source>
</evidence>
<evidence type="ECO:0000256" key="11">
    <source>
        <dbReference type="ARBA" id="ARBA00022898"/>
    </source>
</evidence>
<keyword evidence="12" id="KW-0100">Branched-chain amino acid biosynthesis</keyword>
<dbReference type="STRING" id="927664.SAMN05421780_10946"/>
<dbReference type="InterPro" id="IPR036038">
    <property type="entry name" value="Aminotransferase-like"/>
</dbReference>
<dbReference type="PANTHER" id="PTHR11825:SF44">
    <property type="entry name" value="BRANCHED-CHAIN-AMINO-ACID AMINOTRANSFERASE"/>
    <property type="match status" value="1"/>
</dbReference>
<comment type="pathway">
    <text evidence="5">Amino-acid biosynthesis; L-leucine biosynthesis; L-leucine from 3-methyl-2-oxobutanoate: step 4/4.</text>
</comment>
<name>A0A1I1LMX6_9BACT</name>
<evidence type="ECO:0000313" key="18">
    <source>
        <dbReference type="Proteomes" id="UP000199514"/>
    </source>
</evidence>
<dbReference type="GO" id="GO:0009097">
    <property type="term" value="P:isoleucine biosynthetic process"/>
    <property type="evidence" value="ECO:0007669"/>
    <property type="project" value="UniProtKB-UniPathway"/>
</dbReference>
<dbReference type="SUPFAM" id="SSF56752">
    <property type="entry name" value="D-aminoacid aminotransferase-like PLP-dependent enzymes"/>
    <property type="match status" value="1"/>
</dbReference>
<dbReference type="InterPro" id="IPR043132">
    <property type="entry name" value="BCAT-like_C"/>
</dbReference>
<dbReference type="Gene3D" id="3.20.10.10">
    <property type="entry name" value="D-amino Acid Aminotransferase, subunit A, domain 2"/>
    <property type="match status" value="1"/>
</dbReference>
<keyword evidence="11" id="KW-0663">Pyridoxal phosphate</keyword>
<evidence type="ECO:0000256" key="1">
    <source>
        <dbReference type="ARBA" id="ARBA00001933"/>
    </source>
</evidence>
<keyword evidence="8 17" id="KW-0032">Aminotransferase</keyword>
<evidence type="ECO:0000256" key="16">
    <source>
        <dbReference type="PIRSR" id="PIRSR006468-1"/>
    </source>
</evidence>
<protein>
    <recommendedName>
        <fullName evidence="7">branched-chain-amino-acid transaminase</fullName>
        <ecNumber evidence="7">2.6.1.42</ecNumber>
    </recommendedName>
</protein>
<comment type="catalytic activity">
    <reaction evidence="15">
        <text>L-leucine + 2-oxoglutarate = 4-methyl-2-oxopentanoate + L-glutamate</text>
        <dbReference type="Rhea" id="RHEA:18321"/>
        <dbReference type="ChEBI" id="CHEBI:16810"/>
        <dbReference type="ChEBI" id="CHEBI:17865"/>
        <dbReference type="ChEBI" id="CHEBI:29985"/>
        <dbReference type="ChEBI" id="CHEBI:57427"/>
        <dbReference type="EC" id="2.6.1.42"/>
    </reaction>
</comment>
<comment type="pathway">
    <text evidence="3">Amino-acid biosynthesis; L-isoleucine biosynthesis; L-isoleucine from 2-oxobutanoate: step 4/4.</text>
</comment>
<evidence type="ECO:0000313" key="17">
    <source>
        <dbReference type="EMBL" id="SFC74335.1"/>
    </source>
</evidence>
<keyword evidence="18" id="KW-1185">Reference proteome</keyword>
<dbReference type="CDD" id="cd01557">
    <property type="entry name" value="BCAT_beta_family"/>
    <property type="match status" value="1"/>
</dbReference>
<evidence type="ECO:0000256" key="13">
    <source>
        <dbReference type="ARBA" id="ARBA00048212"/>
    </source>
</evidence>
<evidence type="ECO:0000256" key="8">
    <source>
        <dbReference type="ARBA" id="ARBA00022576"/>
    </source>
</evidence>
<evidence type="ECO:0000256" key="2">
    <source>
        <dbReference type="ARBA" id="ARBA00003109"/>
    </source>
</evidence>
<dbReference type="Pfam" id="PF01063">
    <property type="entry name" value="Aminotran_4"/>
    <property type="match status" value="1"/>
</dbReference>
<feature type="modified residue" description="N6-(pyridoxal phosphate)lysine" evidence="16">
    <location>
        <position position="195"/>
    </location>
</feature>
<dbReference type="InterPro" id="IPR033939">
    <property type="entry name" value="BCAT_family"/>
</dbReference>
<dbReference type="UniPathway" id="UPA00049">
    <property type="reaction ID" value="UER00062"/>
</dbReference>
<evidence type="ECO:0000256" key="6">
    <source>
        <dbReference type="ARBA" id="ARBA00009320"/>
    </source>
</evidence>